<dbReference type="Proteomes" id="UP000240638">
    <property type="component" value="Unassembled WGS sequence"/>
</dbReference>
<reference evidence="4 5" key="1">
    <citation type="submission" date="2018-03" db="EMBL/GenBank/DDBJ databases">
        <title>Whole genome analyses suggest that Burkholderia sensu lato contains two further novel genera in the rhizoxinica-symbiotica group Mycetohabitans gen. nov., and Trinickia gen. nov.: implications for the evolution of diazotrophy and nodulation in the Burkholderiaceae.</title>
        <authorList>
            <person name="Estrada De Los Santos P."/>
            <person name="Palmer M."/>
            <person name="Chavez-Ramirez B."/>
            <person name="Steenkamp E.T."/>
            <person name="Hirsch A.M."/>
            <person name="Manyaka P."/>
            <person name="Maluk M."/>
            <person name="Lafos M."/>
            <person name="Crook M."/>
            <person name="Gross E."/>
            <person name="Simon M.F."/>
            <person name="Bueno Dos Reis Junior F."/>
            <person name="Poole P.S."/>
            <person name="Venter S.N."/>
            <person name="James E.K."/>
        </authorList>
    </citation>
    <scope>NUCLEOTIDE SEQUENCE [LARGE SCALE GENOMIC DNA]</scope>
    <source>
        <strain evidence="4 5">JPY-366</strain>
    </source>
</reference>
<dbReference type="RefSeq" id="WP_107154355.1">
    <property type="nucleotide sequence ID" value="NZ_PYUC01000027.1"/>
</dbReference>
<dbReference type="InterPro" id="IPR036770">
    <property type="entry name" value="Ankyrin_rpt-contain_sf"/>
</dbReference>
<dbReference type="Pfam" id="PF12796">
    <property type="entry name" value="Ank_2"/>
    <property type="match status" value="2"/>
</dbReference>
<protein>
    <submittedName>
        <fullName evidence="4">Uncharacterized protein</fullName>
    </submittedName>
</protein>
<dbReference type="PRINTS" id="PR01415">
    <property type="entry name" value="ANKYRIN"/>
</dbReference>
<dbReference type="PROSITE" id="PS50088">
    <property type="entry name" value="ANK_REPEAT"/>
    <property type="match status" value="3"/>
</dbReference>
<dbReference type="Gene3D" id="1.25.40.20">
    <property type="entry name" value="Ankyrin repeat-containing domain"/>
    <property type="match status" value="2"/>
</dbReference>
<dbReference type="SUPFAM" id="SSF48403">
    <property type="entry name" value="Ankyrin repeat"/>
    <property type="match status" value="1"/>
</dbReference>
<dbReference type="EMBL" id="PYUC01000027">
    <property type="protein sequence ID" value="PTB16921.1"/>
    <property type="molecule type" value="Genomic_DNA"/>
</dbReference>
<dbReference type="AlphaFoldDB" id="A0A2T3XK62"/>
<sequence length="263" mass="27983">MVQMNTLTMISAISRFGVTAPLRQNRRSGRALSLRRLLVAWAAPILALTMAGQAHATDKDAIIKAVKFDDVSAVTKLLKRGMDPNTIDDEGMPLLVLAAREKSDNVAKLLIDNPNTDIEKLDAHDENAMMLAALNGDADLVKLLIAKGAEVNKKGWAPLHYAAANGHDDIAKLLIDNSAYIDAASPNGTTPLMMAARGNHVTTMKVLLDGGADAKLKNQIGMTALDFAKRYQAKDATAALQDMFAREQAASSGVPAAGQNSAK</sequence>
<accession>A0A2T3XK62</accession>
<gene>
    <name evidence="4" type="ORF">C9I57_31085</name>
</gene>
<organism evidence="4 5">
    <name type="scientific">Trinickia symbiotica</name>
    <dbReference type="NCBI Taxonomy" id="863227"/>
    <lineage>
        <taxon>Bacteria</taxon>
        <taxon>Pseudomonadati</taxon>
        <taxon>Pseudomonadota</taxon>
        <taxon>Betaproteobacteria</taxon>
        <taxon>Burkholderiales</taxon>
        <taxon>Burkholderiaceae</taxon>
        <taxon>Trinickia</taxon>
    </lineage>
</organism>
<feature type="repeat" description="ANK" evidence="3">
    <location>
        <begin position="187"/>
        <end position="219"/>
    </location>
</feature>
<evidence type="ECO:0000313" key="5">
    <source>
        <dbReference type="Proteomes" id="UP000240638"/>
    </source>
</evidence>
<comment type="caution">
    <text evidence="4">The sequence shown here is derived from an EMBL/GenBank/DDBJ whole genome shotgun (WGS) entry which is preliminary data.</text>
</comment>
<name>A0A2T3XK62_9BURK</name>
<dbReference type="InterPro" id="IPR002110">
    <property type="entry name" value="Ankyrin_rpt"/>
</dbReference>
<evidence type="ECO:0000256" key="1">
    <source>
        <dbReference type="ARBA" id="ARBA00022737"/>
    </source>
</evidence>
<evidence type="ECO:0000256" key="2">
    <source>
        <dbReference type="ARBA" id="ARBA00023043"/>
    </source>
</evidence>
<keyword evidence="2 3" id="KW-0040">ANK repeat</keyword>
<feature type="repeat" description="ANK" evidence="3">
    <location>
        <begin position="124"/>
        <end position="156"/>
    </location>
</feature>
<proteinExistence type="predicted"/>
<keyword evidence="1" id="KW-0677">Repeat</keyword>
<evidence type="ECO:0000256" key="3">
    <source>
        <dbReference type="PROSITE-ProRule" id="PRU00023"/>
    </source>
</evidence>
<dbReference type="PROSITE" id="PS50297">
    <property type="entry name" value="ANK_REP_REGION"/>
    <property type="match status" value="3"/>
</dbReference>
<feature type="repeat" description="ANK" evidence="3">
    <location>
        <begin position="154"/>
        <end position="186"/>
    </location>
</feature>
<dbReference type="SMART" id="SM00248">
    <property type="entry name" value="ANK"/>
    <property type="match status" value="5"/>
</dbReference>
<evidence type="ECO:0000313" key="4">
    <source>
        <dbReference type="EMBL" id="PTB16921.1"/>
    </source>
</evidence>
<dbReference type="PANTHER" id="PTHR24171">
    <property type="entry name" value="ANKYRIN REPEAT DOMAIN-CONTAINING PROTEIN 39-RELATED"/>
    <property type="match status" value="1"/>
</dbReference>